<reference evidence="2 3" key="2">
    <citation type="submission" date="2024-10" db="EMBL/GenBank/DDBJ databases">
        <authorList>
            <person name="Ryan C."/>
        </authorList>
    </citation>
    <scope>NUCLEOTIDE SEQUENCE [LARGE SCALE GENOMIC DNA]</scope>
</reference>
<reference evidence="3" key="1">
    <citation type="submission" date="2024-06" db="EMBL/GenBank/DDBJ databases">
        <authorList>
            <person name="Ryan C."/>
        </authorList>
    </citation>
    <scope>NUCLEOTIDE SEQUENCE [LARGE SCALE GENOMIC DNA]</scope>
</reference>
<dbReference type="AlphaFoldDB" id="A0ABC8X2W9"/>
<feature type="signal peptide" evidence="1">
    <location>
        <begin position="1"/>
        <end position="28"/>
    </location>
</feature>
<accession>A0ABC8X2W9</accession>
<feature type="chain" id="PRO_5044832372" description="Bowman-Birk serine protease inhibitors family domain-containing protein" evidence="1">
    <location>
        <begin position="29"/>
        <end position="139"/>
    </location>
</feature>
<dbReference type="Proteomes" id="UP001497457">
    <property type="component" value="Chromosome 13rd"/>
</dbReference>
<name>A0ABC8X2W9_9POAL</name>
<keyword evidence="3" id="KW-1185">Reference proteome</keyword>
<dbReference type="EMBL" id="OZ075123">
    <property type="protein sequence ID" value="CAL4919233.1"/>
    <property type="molecule type" value="Genomic_DNA"/>
</dbReference>
<proteinExistence type="predicted"/>
<keyword evidence="1" id="KW-0732">Signal</keyword>
<evidence type="ECO:0000313" key="3">
    <source>
        <dbReference type="Proteomes" id="UP001497457"/>
    </source>
</evidence>
<organism evidence="2 3">
    <name type="scientific">Urochloa decumbens</name>
    <dbReference type="NCBI Taxonomy" id="240449"/>
    <lineage>
        <taxon>Eukaryota</taxon>
        <taxon>Viridiplantae</taxon>
        <taxon>Streptophyta</taxon>
        <taxon>Embryophyta</taxon>
        <taxon>Tracheophyta</taxon>
        <taxon>Spermatophyta</taxon>
        <taxon>Magnoliopsida</taxon>
        <taxon>Liliopsida</taxon>
        <taxon>Poales</taxon>
        <taxon>Poaceae</taxon>
        <taxon>PACMAD clade</taxon>
        <taxon>Panicoideae</taxon>
        <taxon>Panicodae</taxon>
        <taxon>Paniceae</taxon>
        <taxon>Melinidinae</taxon>
        <taxon>Urochloa</taxon>
    </lineage>
</organism>
<evidence type="ECO:0000313" key="2">
    <source>
        <dbReference type="EMBL" id="CAL4919233.1"/>
    </source>
</evidence>
<evidence type="ECO:0000256" key="1">
    <source>
        <dbReference type="SAM" id="SignalP"/>
    </source>
</evidence>
<sequence length="139" mass="15986">MRGKCHNILVYVTSMLFFLVLFSSSAYSGRPPLLEARRYSQSNVNKSNNVIRVESATLNESKVVLIFCHKTKCDTPWVDCYCCINKRPEEICYYTLDQCKANCPVCSPKCPPQFFRKLTMKGRPLHRMINSTSYRQVGA</sequence>
<gene>
    <name evidence="2" type="ORF">URODEC1_LOCUS19660</name>
</gene>
<protein>
    <recommendedName>
        <fullName evidence="4">Bowman-Birk serine protease inhibitors family domain-containing protein</fullName>
    </recommendedName>
</protein>
<evidence type="ECO:0008006" key="4">
    <source>
        <dbReference type="Google" id="ProtNLM"/>
    </source>
</evidence>